<gene>
    <name evidence="3" type="ORF">A3B40_01970</name>
</gene>
<evidence type="ECO:0000313" key="3">
    <source>
        <dbReference type="EMBL" id="OGK45153.1"/>
    </source>
</evidence>
<dbReference type="SUPFAM" id="SSF50998">
    <property type="entry name" value="Quinoprotein alcohol dehydrogenase-like"/>
    <property type="match status" value="1"/>
</dbReference>
<dbReference type="Pfam" id="PF13360">
    <property type="entry name" value="PQQ_2"/>
    <property type="match status" value="1"/>
</dbReference>
<dbReference type="InterPro" id="IPR002372">
    <property type="entry name" value="PQQ_rpt_dom"/>
</dbReference>
<dbReference type="SMART" id="SM00564">
    <property type="entry name" value="PQQ"/>
    <property type="match status" value="7"/>
</dbReference>
<organism evidence="3 4">
    <name type="scientific">Candidatus Roizmanbacteria bacterium RIFCSPLOWO2_01_FULL_37_16</name>
    <dbReference type="NCBI Taxonomy" id="1802058"/>
    <lineage>
        <taxon>Bacteria</taxon>
        <taxon>Candidatus Roizmaniibacteriota</taxon>
    </lineage>
</organism>
<keyword evidence="1" id="KW-0472">Membrane</keyword>
<keyword evidence="1" id="KW-0812">Transmembrane</keyword>
<dbReference type="InterPro" id="IPR011047">
    <property type="entry name" value="Quinoprotein_ADH-like_sf"/>
</dbReference>
<dbReference type="PANTHER" id="PTHR34512:SF30">
    <property type="entry name" value="OUTER MEMBRANE PROTEIN ASSEMBLY FACTOR BAMB"/>
    <property type="match status" value="1"/>
</dbReference>
<evidence type="ECO:0000256" key="1">
    <source>
        <dbReference type="SAM" id="Phobius"/>
    </source>
</evidence>
<accession>A0A1F7IP38</accession>
<evidence type="ECO:0000313" key="4">
    <source>
        <dbReference type="Proteomes" id="UP000178040"/>
    </source>
</evidence>
<dbReference type="InterPro" id="IPR018391">
    <property type="entry name" value="PQQ_b-propeller_rpt"/>
</dbReference>
<evidence type="ECO:0000259" key="2">
    <source>
        <dbReference type="Pfam" id="PF13360"/>
    </source>
</evidence>
<feature type="domain" description="Pyrrolo-quinoline quinone repeat" evidence="2">
    <location>
        <begin position="211"/>
        <end position="432"/>
    </location>
</feature>
<dbReference type="Proteomes" id="UP000178040">
    <property type="component" value="Unassembled WGS sequence"/>
</dbReference>
<dbReference type="EMBL" id="MGAI01000015">
    <property type="protein sequence ID" value="OGK45153.1"/>
    <property type="molecule type" value="Genomic_DNA"/>
</dbReference>
<keyword evidence="1" id="KW-1133">Transmembrane helix</keyword>
<protein>
    <recommendedName>
        <fullName evidence="2">Pyrrolo-quinoline quinone repeat domain-containing protein</fullName>
    </recommendedName>
</protein>
<feature type="transmembrane region" description="Helical" evidence="1">
    <location>
        <begin position="7"/>
        <end position="28"/>
    </location>
</feature>
<dbReference type="AlphaFoldDB" id="A0A1F7IP38"/>
<dbReference type="Gene3D" id="2.130.10.10">
    <property type="entry name" value="YVTN repeat-like/Quinoprotein amine dehydrogenase"/>
    <property type="match status" value="2"/>
</dbReference>
<sequence>MGQESKIQYLTFGFLILFIATFVIYITVRRNNKQFINELNSTPTITRVVTTSENPTIPQIKECTYEADPANTSVYNSKAIQTVSNLRWFRQGDPKSQTVGGAASSPIVVCDTLYFSNWDGYIYALHANTGELLWRFKPEAKPVESPTFADDYIYFGDAVGNFYAVDTKSQQEVWRYSLKTEKNGRDLFGSRHITSSPIVYDNTVYFPDNSGYLYALDAKEGNERWIFEKATVFYFTQPAISEGAAYFGDDDGTLYAVEAETGVEKWSQKFTDSLFVQPTIYNNKVYVISDDGVLHALQIGDGKEIWNYRYVKTDTFIRVDISSVAAFNNAIYLSGTNDYFLDVLDSETGKEIWKFQAESWVETQPVITDNVVYFGTLDRKDDRRSFLYAVDINSQEELWKYKIISLGIRGKPFVLDGALYFSDGVGGNLYALE</sequence>
<dbReference type="PANTHER" id="PTHR34512">
    <property type="entry name" value="CELL SURFACE PROTEIN"/>
    <property type="match status" value="1"/>
</dbReference>
<comment type="caution">
    <text evidence="3">The sequence shown here is derived from an EMBL/GenBank/DDBJ whole genome shotgun (WGS) entry which is preliminary data.</text>
</comment>
<proteinExistence type="predicted"/>
<dbReference type="InterPro" id="IPR015943">
    <property type="entry name" value="WD40/YVTN_repeat-like_dom_sf"/>
</dbReference>
<reference evidence="3 4" key="1">
    <citation type="journal article" date="2016" name="Nat. Commun.">
        <title>Thousands of microbial genomes shed light on interconnected biogeochemical processes in an aquifer system.</title>
        <authorList>
            <person name="Anantharaman K."/>
            <person name="Brown C.T."/>
            <person name="Hug L.A."/>
            <person name="Sharon I."/>
            <person name="Castelle C.J."/>
            <person name="Probst A.J."/>
            <person name="Thomas B.C."/>
            <person name="Singh A."/>
            <person name="Wilkins M.J."/>
            <person name="Karaoz U."/>
            <person name="Brodie E.L."/>
            <person name="Williams K.H."/>
            <person name="Hubbard S.S."/>
            <person name="Banfield J.F."/>
        </authorList>
    </citation>
    <scope>NUCLEOTIDE SEQUENCE [LARGE SCALE GENOMIC DNA]</scope>
</reference>
<name>A0A1F7IP38_9BACT</name>